<gene>
    <name evidence="2" type="ORF">GUJ93_ZPchr0007g4920</name>
</gene>
<evidence type="ECO:0000256" key="1">
    <source>
        <dbReference type="SAM" id="MobiDB-lite"/>
    </source>
</evidence>
<feature type="compositionally biased region" description="Low complexity" evidence="1">
    <location>
        <begin position="25"/>
        <end position="48"/>
    </location>
</feature>
<accession>A0A8J5SU59</accession>
<dbReference type="EMBL" id="JAAALK010000282">
    <property type="protein sequence ID" value="KAG8080158.1"/>
    <property type="molecule type" value="Genomic_DNA"/>
</dbReference>
<organism evidence="2 3">
    <name type="scientific">Zizania palustris</name>
    <name type="common">Northern wild rice</name>
    <dbReference type="NCBI Taxonomy" id="103762"/>
    <lineage>
        <taxon>Eukaryota</taxon>
        <taxon>Viridiplantae</taxon>
        <taxon>Streptophyta</taxon>
        <taxon>Embryophyta</taxon>
        <taxon>Tracheophyta</taxon>
        <taxon>Spermatophyta</taxon>
        <taxon>Magnoliopsida</taxon>
        <taxon>Liliopsida</taxon>
        <taxon>Poales</taxon>
        <taxon>Poaceae</taxon>
        <taxon>BOP clade</taxon>
        <taxon>Oryzoideae</taxon>
        <taxon>Oryzeae</taxon>
        <taxon>Zizaniinae</taxon>
        <taxon>Zizania</taxon>
    </lineage>
</organism>
<reference evidence="2" key="1">
    <citation type="journal article" date="2021" name="bioRxiv">
        <title>Whole Genome Assembly and Annotation of Northern Wild Rice, Zizania palustris L., Supports a Whole Genome Duplication in the Zizania Genus.</title>
        <authorList>
            <person name="Haas M."/>
            <person name="Kono T."/>
            <person name="Macchietto M."/>
            <person name="Millas R."/>
            <person name="McGilp L."/>
            <person name="Shao M."/>
            <person name="Duquette J."/>
            <person name="Hirsch C.N."/>
            <person name="Kimball J."/>
        </authorList>
    </citation>
    <scope>NUCLEOTIDE SEQUENCE</scope>
    <source>
        <tissue evidence="2">Fresh leaf tissue</tissue>
    </source>
</reference>
<comment type="caution">
    <text evidence="2">The sequence shown here is derived from an EMBL/GenBank/DDBJ whole genome shotgun (WGS) entry which is preliminary data.</text>
</comment>
<evidence type="ECO:0000313" key="3">
    <source>
        <dbReference type="Proteomes" id="UP000729402"/>
    </source>
</evidence>
<protein>
    <submittedName>
        <fullName evidence="2">Uncharacterized protein</fullName>
    </submittedName>
</protein>
<evidence type="ECO:0000313" key="2">
    <source>
        <dbReference type="EMBL" id="KAG8080158.1"/>
    </source>
</evidence>
<sequence length="114" mass="12081">MATRMSSPERPIAPTSPASARRAFSSQMSSWRRSSSASPRRPTSPGPSIACVSFRRVVIDPSFLRRFRSLSTRGSSSTSSTPLSLPDRPSLLGFGNAGFLRTVAMAASSSLASS</sequence>
<dbReference type="AlphaFoldDB" id="A0A8J5SU59"/>
<proteinExistence type="predicted"/>
<name>A0A8J5SU59_ZIZPA</name>
<feature type="region of interest" description="Disordered" evidence="1">
    <location>
        <begin position="1"/>
        <end position="49"/>
    </location>
</feature>
<reference evidence="2" key="2">
    <citation type="submission" date="2021-02" db="EMBL/GenBank/DDBJ databases">
        <authorList>
            <person name="Kimball J.A."/>
            <person name="Haas M.W."/>
            <person name="Macchietto M."/>
            <person name="Kono T."/>
            <person name="Duquette J."/>
            <person name="Shao M."/>
        </authorList>
    </citation>
    <scope>NUCLEOTIDE SEQUENCE</scope>
    <source>
        <tissue evidence="2">Fresh leaf tissue</tissue>
    </source>
</reference>
<keyword evidence="3" id="KW-1185">Reference proteome</keyword>
<dbReference type="Proteomes" id="UP000729402">
    <property type="component" value="Unassembled WGS sequence"/>
</dbReference>